<gene>
    <name evidence="1" type="ORF">A3A38_00915</name>
</gene>
<sequence length="83" mass="10015">MAKIRKPRTTFIAGNALGLKDTVEWFIGFPARIILPEHRGRRMTIWAVRNERQLNRLMRDFEKHFRKGYRLYVESATRKKRGR</sequence>
<accession>A0A1F6EH90</accession>
<reference evidence="1 2" key="1">
    <citation type="journal article" date="2016" name="Nat. Commun.">
        <title>Thousands of microbial genomes shed light on interconnected biogeochemical processes in an aquifer system.</title>
        <authorList>
            <person name="Anantharaman K."/>
            <person name="Brown C.T."/>
            <person name="Hug L.A."/>
            <person name="Sharon I."/>
            <person name="Castelle C.J."/>
            <person name="Probst A.J."/>
            <person name="Thomas B.C."/>
            <person name="Singh A."/>
            <person name="Wilkins M.J."/>
            <person name="Karaoz U."/>
            <person name="Brodie E.L."/>
            <person name="Williams K.H."/>
            <person name="Hubbard S.S."/>
            <person name="Banfield J.F."/>
        </authorList>
    </citation>
    <scope>NUCLEOTIDE SEQUENCE [LARGE SCALE GENOMIC DNA]</scope>
</reference>
<comment type="caution">
    <text evidence="1">The sequence shown here is derived from an EMBL/GenBank/DDBJ whole genome shotgun (WGS) entry which is preliminary data.</text>
</comment>
<dbReference type="AlphaFoldDB" id="A0A1F6EH90"/>
<evidence type="ECO:0000313" key="1">
    <source>
        <dbReference type="EMBL" id="OGG73018.1"/>
    </source>
</evidence>
<dbReference type="EMBL" id="MFLY01000016">
    <property type="protein sequence ID" value="OGG73018.1"/>
    <property type="molecule type" value="Genomic_DNA"/>
</dbReference>
<name>A0A1F6EH90_9BACT</name>
<organism evidence="1 2">
    <name type="scientific">Candidatus Kaiserbacteria bacterium RIFCSPLOWO2_01_FULL_53_17</name>
    <dbReference type="NCBI Taxonomy" id="1798511"/>
    <lineage>
        <taxon>Bacteria</taxon>
        <taxon>Candidatus Kaiseribacteriota</taxon>
    </lineage>
</organism>
<evidence type="ECO:0000313" key="2">
    <source>
        <dbReference type="Proteomes" id="UP000177306"/>
    </source>
</evidence>
<proteinExistence type="predicted"/>
<protein>
    <submittedName>
        <fullName evidence="1">Uncharacterized protein</fullName>
    </submittedName>
</protein>
<dbReference type="Proteomes" id="UP000177306">
    <property type="component" value="Unassembled WGS sequence"/>
</dbReference>